<dbReference type="EMBL" id="KV746267">
    <property type="protein sequence ID" value="OCK72872.1"/>
    <property type="molecule type" value="Genomic_DNA"/>
</dbReference>
<accession>A0A8E2J844</accession>
<dbReference type="Proteomes" id="UP000250266">
    <property type="component" value="Unassembled WGS sequence"/>
</dbReference>
<gene>
    <name evidence="2" type="ORF">K432DRAFT_387656</name>
</gene>
<keyword evidence="3" id="KW-1185">Reference proteome</keyword>
<name>A0A8E2J844_9PEZI</name>
<evidence type="ECO:0000256" key="1">
    <source>
        <dbReference type="SAM" id="MobiDB-lite"/>
    </source>
</evidence>
<proteinExistence type="predicted"/>
<evidence type="ECO:0000313" key="3">
    <source>
        <dbReference type="Proteomes" id="UP000250266"/>
    </source>
</evidence>
<sequence>MSGTVHRCYLGAKCSSRLLKATSAISTCNPAYASKNPFSRKKTLAYPFSMSSSASQAPGGPWEPKSDVDYQKIPRLPLPADPMGTIRACIHDHMNKKWGFLIYRCDYSSDDAWAKFISTVQLQMREGLELLRATDLVPTLEMTVKEDRETLDGASVDQVREIFKSWVQGNEAKEELRDAPYPGPFQYVRYTYCVHVDADALDSIVNRAPQLPKRDYKRIGYVNLVQLCARDMIPYSDPSDVDPEEEEHDEDEGDENFVKVPLDCLDPERYAQLFNAATFDRMRRYRRKEDGVSLAG</sequence>
<feature type="region of interest" description="Disordered" evidence="1">
    <location>
        <begin position="235"/>
        <end position="256"/>
    </location>
</feature>
<feature type="compositionally biased region" description="Acidic residues" evidence="1">
    <location>
        <begin position="239"/>
        <end position="255"/>
    </location>
</feature>
<evidence type="ECO:0000313" key="2">
    <source>
        <dbReference type="EMBL" id="OCK72872.1"/>
    </source>
</evidence>
<protein>
    <submittedName>
        <fullName evidence="2">Uncharacterized protein</fullName>
    </submittedName>
</protein>
<dbReference type="AlphaFoldDB" id="A0A8E2J844"/>
<dbReference type="OrthoDB" id="4424523at2759"/>
<reference evidence="2 3" key="1">
    <citation type="journal article" date="2016" name="Nat. Commun.">
        <title>Ectomycorrhizal ecology is imprinted in the genome of the dominant symbiotic fungus Cenococcum geophilum.</title>
        <authorList>
            <consortium name="DOE Joint Genome Institute"/>
            <person name="Peter M."/>
            <person name="Kohler A."/>
            <person name="Ohm R.A."/>
            <person name="Kuo A."/>
            <person name="Krutzmann J."/>
            <person name="Morin E."/>
            <person name="Arend M."/>
            <person name="Barry K.W."/>
            <person name="Binder M."/>
            <person name="Choi C."/>
            <person name="Clum A."/>
            <person name="Copeland A."/>
            <person name="Grisel N."/>
            <person name="Haridas S."/>
            <person name="Kipfer T."/>
            <person name="LaButti K."/>
            <person name="Lindquist E."/>
            <person name="Lipzen A."/>
            <person name="Maire R."/>
            <person name="Meier B."/>
            <person name="Mihaltcheva S."/>
            <person name="Molinier V."/>
            <person name="Murat C."/>
            <person name="Poggeler S."/>
            <person name="Quandt C.A."/>
            <person name="Sperisen C."/>
            <person name="Tritt A."/>
            <person name="Tisserant E."/>
            <person name="Crous P.W."/>
            <person name="Henrissat B."/>
            <person name="Nehls U."/>
            <person name="Egli S."/>
            <person name="Spatafora J.W."/>
            <person name="Grigoriev I.V."/>
            <person name="Martin F.M."/>
        </authorList>
    </citation>
    <scope>NUCLEOTIDE SEQUENCE [LARGE SCALE GENOMIC DNA]</scope>
    <source>
        <strain evidence="2 3">CBS 459.81</strain>
    </source>
</reference>
<organism evidence="2 3">
    <name type="scientific">Lepidopterella palustris CBS 459.81</name>
    <dbReference type="NCBI Taxonomy" id="1314670"/>
    <lineage>
        <taxon>Eukaryota</taxon>
        <taxon>Fungi</taxon>
        <taxon>Dikarya</taxon>
        <taxon>Ascomycota</taxon>
        <taxon>Pezizomycotina</taxon>
        <taxon>Dothideomycetes</taxon>
        <taxon>Pleosporomycetidae</taxon>
        <taxon>Mytilinidiales</taxon>
        <taxon>Argynnaceae</taxon>
        <taxon>Lepidopterella</taxon>
    </lineage>
</organism>